<name>A0ABQ1RLL6_9BURK</name>
<keyword evidence="7" id="KW-1185">Reference proteome</keyword>
<dbReference type="Pfam" id="PF01979">
    <property type="entry name" value="Amidohydro_1"/>
    <property type="match status" value="1"/>
</dbReference>
<evidence type="ECO:0000313" key="7">
    <source>
        <dbReference type="Proteomes" id="UP000597138"/>
    </source>
</evidence>
<reference evidence="7" key="1">
    <citation type="journal article" date="2019" name="Int. J. Syst. Evol. Microbiol.">
        <title>The Global Catalogue of Microorganisms (GCM) 10K type strain sequencing project: providing services to taxonomists for standard genome sequencing and annotation.</title>
        <authorList>
            <consortium name="The Broad Institute Genomics Platform"/>
            <consortium name="The Broad Institute Genome Sequencing Center for Infectious Disease"/>
            <person name="Wu L."/>
            <person name="Ma J."/>
        </authorList>
    </citation>
    <scope>NUCLEOTIDE SEQUENCE [LARGE SCALE GENOMIC DNA]</scope>
    <source>
        <strain evidence="7">CGMCC 1.11013</strain>
    </source>
</reference>
<dbReference type="Gene3D" id="2.30.40.10">
    <property type="entry name" value="Urease, subunit C, domain 1"/>
    <property type="match status" value="1"/>
</dbReference>
<evidence type="ECO:0000313" key="6">
    <source>
        <dbReference type="EMBL" id="GGD73985.1"/>
    </source>
</evidence>
<evidence type="ECO:0000256" key="4">
    <source>
        <dbReference type="ARBA" id="ARBA00022801"/>
    </source>
</evidence>
<evidence type="ECO:0000256" key="2">
    <source>
        <dbReference type="ARBA" id="ARBA00008829"/>
    </source>
</evidence>
<dbReference type="SUPFAM" id="SSF51556">
    <property type="entry name" value="Metallo-dependent hydrolases"/>
    <property type="match status" value="1"/>
</dbReference>
<dbReference type="Gene3D" id="3.20.20.140">
    <property type="entry name" value="Metal-dependent hydrolases"/>
    <property type="match status" value="1"/>
</dbReference>
<keyword evidence="4" id="KW-0378">Hydrolase</keyword>
<dbReference type="NCBIfam" id="TIGR02033">
    <property type="entry name" value="D-hydantoinase"/>
    <property type="match status" value="1"/>
</dbReference>
<dbReference type="Proteomes" id="UP000597138">
    <property type="component" value="Unassembled WGS sequence"/>
</dbReference>
<evidence type="ECO:0000259" key="5">
    <source>
        <dbReference type="Pfam" id="PF01979"/>
    </source>
</evidence>
<comment type="cofactor">
    <cofactor evidence="1">
        <name>Zn(2+)</name>
        <dbReference type="ChEBI" id="CHEBI:29105"/>
    </cofactor>
</comment>
<keyword evidence="3" id="KW-0479">Metal-binding</keyword>
<dbReference type="InterPro" id="IPR050378">
    <property type="entry name" value="Metallo-dep_Hydrolases_sf"/>
</dbReference>
<dbReference type="InterPro" id="IPR006680">
    <property type="entry name" value="Amidohydro-rel"/>
</dbReference>
<evidence type="ECO:0000256" key="3">
    <source>
        <dbReference type="ARBA" id="ARBA00022723"/>
    </source>
</evidence>
<sequence>MQQFDLTIRHGLVASDEAVYEADVGIIGDKIVAVERGLPAGRRDIDATGHYVLPGGIDTHCHVEQRSGMGVMGADDWYSASVAAAHGGTTMIVPFAAQHRGHSLKQAAEEYTALATAKSVIDWSYHLIVSETDSKTLNEDLVEQIRRGITSFKVYMTYEALKIDDYQMLDVLALAARERALVMVHAENNDVIRWVSQKLLESGSTAPKFHGTSHVALAEGEATHRVIQLARLFDAPVLIVHVSAPDALATIGAAQRMGAQVYGETCPHYLLLTEDAMDLPGVEGAKYCCSPPLRDAGSQEALWTALNDGVLQTVSSDHAPYRFDETGKLPYGDATTFKQAANGMPGLEARLPLMFSEGVNKGRMTLPEFVALTATNHARMYGIAPRKGLIQAGADADIAIWDPKHEVTLTASALHDRVGYTPYEGMTVTGWPRIVVSAGRVIVEDGKFAARAGSGRFVPRSTPLPFQNERPVSARGQFFRSLAIGEAREGHTSFGYSDRQN</sequence>
<dbReference type="RefSeq" id="WP_035963256.1">
    <property type="nucleotide sequence ID" value="NZ_BMEG01000004.1"/>
</dbReference>
<comment type="similarity">
    <text evidence="2">Belongs to the metallo-dependent hydrolases superfamily. Hydantoinase/dihydropyrimidinase family.</text>
</comment>
<dbReference type="PANTHER" id="PTHR11647:SF1">
    <property type="entry name" value="COLLAPSIN RESPONSE MEDIATOR PROTEIN"/>
    <property type="match status" value="1"/>
</dbReference>
<dbReference type="PANTHER" id="PTHR11647">
    <property type="entry name" value="HYDRANTOINASE/DIHYDROPYRIMIDINASE FAMILY MEMBER"/>
    <property type="match status" value="1"/>
</dbReference>
<dbReference type="InterPro" id="IPR011778">
    <property type="entry name" value="Hydantoinase/dihydroPyrase"/>
</dbReference>
<evidence type="ECO:0000256" key="1">
    <source>
        <dbReference type="ARBA" id="ARBA00001947"/>
    </source>
</evidence>
<accession>A0ABQ1RLL6</accession>
<comment type="caution">
    <text evidence="6">The sequence shown here is derived from an EMBL/GenBank/DDBJ whole genome shotgun (WGS) entry which is preliminary data.</text>
</comment>
<feature type="domain" description="Amidohydrolase-related" evidence="5">
    <location>
        <begin position="51"/>
        <end position="441"/>
    </location>
</feature>
<dbReference type="NCBIfam" id="NF009941">
    <property type="entry name" value="PRK13404.1"/>
    <property type="match status" value="1"/>
</dbReference>
<dbReference type="SUPFAM" id="SSF51338">
    <property type="entry name" value="Composite domain of metallo-dependent hydrolases"/>
    <property type="match status" value="2"/>
</dbReference>
<proteinExistence type="inferred from homology"/>
<dbReference type="InterPro" id="IPR032466">
    <property type="entry name" value="Metal_Hydrolase"/>
</dbReference>
<protein>
    <submittedName>
        <fullName evidence="6">Dihydropyrimidinase</fullName>
    </submittedName>
</protein>
<organism evidence="6 7">
    <name type="scientific">Caballeronia grimmiae</name>
    <dbReference type="NCBI Taxonomy" id="1071679"/>
    <lineage>
        <taxon>Bacteria</taxon>
        <taxon>Pseudomonadati</taxon>
        <taxon>Pseudomonadota</taxon>
        <taxon>Betaproteobacteria</taxon>
        <taxon>Burkholderiales</taxon>
        <taxon>Burkholderiaceae</taxon>
        <taxon>Caballeronia</taxon>
    </lineage>
</organism>
<dbReference type="CDD" id="cd01314">
    <property type="entry name" value="D-HYD"/>
    <property type="match status" value="1"/>
</dbReference>
<dbReference type="InterPro" id="IPR011059">
    <property type="entry name" value="Metal-dep_hydrolase_composite"/>
</dbReference>
<gene>
    <name evidence="6" type="ORF">GCM10010985_30540</name>
</gene>
<dbReference type="EMBL" id="BMEG01000004">
    <property type="protein sequence ID" value="GGD73985.1"/>
    <property type="molecule type" value="Genomic_DNA"/>
</dbReference>